<feature type="region of interest" description="Disordered" evidence="1">
    <location>
        <begin position="345"/>
        <end position="378"/>
    </location>
</feature>
<feature type="compositionally biased region" description="Pro residues" evidence="1">
    <location>
        <begin position="231"/>
        <end position="240"/>
    </location>
</feature>
<protein>
    <submittedName>
        <fullName evidence="3">Uncharacterized protein</fullName>
    </submittedName>
</protein>
<name>A0A067N8J0_BOTB1</name>
<evidence type="ECO:0000313" key="4">
    <source>
        <dbReference type="Proteomes" id="UP000027195"/>
    </source>
</evidence>
<dbReference type="EMBL" id="KL198017">
    <property type="protein sequence ID" value="KDQ20432.1"/>
    <property type="molecule type" value="Genomic_DNA"/>
</dbReference>
<keyword evidence="2" id="KW-0732">Signal</keyword>
<feature type="compositionally biased region" description="Low complexity" evidence="1">
    <location>
        <begin position="196"/>
        <end position="207"/>
    </location>
</feature>
<sequence>MPTLAPAVLAWPLAYMLVKMGKAAAGRLLQELQVTQYDEMDDLMPALYDSDLGSECGEYMPGHLTPGSLSLSNSPPSTPTPRRWVKASPPRARYVAVVAESAQARWLGEAHYQNMGIQTETEMVEAGAPLCASADTLEHNANRRAMPTSRPAAPNPSTTSSSRRDDIRPVPHPPHGLPPRYLAPPEEQPRQPQPQPSGSGDNSNSGGHAVLNINASEPYRRSRSPSVPLSHFPPQPLPAPPRREWRKIRGLEARCSWFESSGPHPLAAPSSEPVLAGDLFIHRYRGGVQTWLCYFSHDGVQQRWRWVPVVAGAQHPFHLDRYLSIRQDGTPMWVIKKTLTTYKSRPRKRGGDALASKAGSPEKRQRVLEGAAADEQAM</sequence>
<dbReference type="Proteomes" id="UP000027195">
    <property type="component" value="Unassembled WGS sequence"/>
</dbReference>
<dbReference type="HOGENOM" id="CLU_731572_0_0_1"/>
<feature type="chain" id="PRO_5001646356" evidence="2">
    <location>
        <begin position="26"/>
        <end position="378"/>
    </location>
</feature>
<gene>
    <name evidence="3" type="ORF">BOTBODRAFT_169187</name>
</gene>
<dbReference type="STRING" id="930990.A0A067N8J0"/>
<feature type="compositionally biased region" description="Low complexity" evidence="1">
    <location>
        <begin position="147"/>
        <end position="161"/>
    </location>
</feature>
<evidence type="ECO:0000313" key="3">
    <source>
        <dbReference type="EMBL" id="KDQ20432.1"/>
    </source>
</evidence>
<feature type="compositionally biased region" description="Low complexity" evidence="1">
    <location>
        <begin position="66"/>
        <end position="75"/>
    </location>
</feature>
<keyword evidence="4" id="KW-1185">Reference proteome</keyword>
<dbReference type="OrthoDB" id="3269911at2759"/>
<accession>A0A067N8J0</accession>
<feature type="region of interest" description="Disordered" evidence="1">
    <location>
        <begin position="66"/>
        <end position="86"/>
    </location>
</feature>
<reference evidence="4" key="1">
    <citation type="journal article" date="2014" name="Proc. Natl. Acad. Sci. U.S.A.">
        <title>Extensive sampling of basidiomycete genomes demonstrates inadequacy of the white-rot/brown-rot paradigm for wood decay fungi.</title>
        <authorList>
            <person name="Riley R."/>
            <person name="Salamov A.A."/>
            <person name="Brown D.W."/>
            <person name="Nagy L.G."/>
            <person name="Floudas D."/>
            <person name="Held B.W."/>
            <person name="Levasseur A."/>
            <person name="Lombard V."/>
            <person name="Morin E."/>
            <person name="Otillar R."/>
            <person name="Lindquist E.A."/>
            <person name="Sun H."/>
            <person name="LaButti K.M."/>
            <person name="Schmutz J."/>
            <person name="Jabbour D."/>
            <person name="Luo H."/>
            <person name="Baker S.E."/>
            <person name="Pisabarro A.G."/>
            <person name="Walton J.D."/>
            <person name="Blanchette R.A."/>
            <person name="Henrissat B."/>
            <person name="Martin F."/>
            <person name="Cullen D."/>
            <person name="Hibbett D.S."/>
            <person name="Grigoriev I.V."/>
        </authorList>
    </citation>
    <scope>NUCLEOTIDE SEQUENCE [LARGE SCALE GENOMIC DNA]</scope>
    <source>
        <strain evidence="4">FD-172 SS1</strain>
    </source>
</reference>
<proteinExistence type="predicted"/>
<dbReference type="InParanoid" id="A0A067N8J0"/>
<organism evidence="3 4">
    <name type="scientific">Botryobasidium botryosum (strain FD-172 SS1)</name>
    <dbReference type="NCBI Taxonomy" id="930990"/>
    <lineage>
        <taxon>Eukaryota</taxon>
        <taxon>Fungi</taxon>
        <taxon>Dikarya</taxon>
        <taxon>Basidiomycota</taxon>
        <taxon>Agaricomycotina</taxon>
        <taxon>Agaricomycetes</taxon>
        <taxon>Cantharellales</taxon>
        <taxon>Botryobasidiaceae</taxon>
        <taxon>Botryobasidium</taxon>
    </lineage>
</organism>
<evidence type="ECO:0000256" key="1">
    <source>
        <dbReference type="SAM" id="MobiDB-lite"/>
    </source>
</evidence>
<evidence type="ECO:0000256" key="2">
    <source>
        <dbReference type="SAM" id="SignalP"/>
    </source>
</evidence>
<dbReference type="AlphaFoldDB" id="A0A067N8J0"/>
<feature type="region of interest" description="Disordered" evidence="1">
    <location>
        <begin position="143"/>
        <end position="241"/>
    </location>
</feature>
<feature type="signal peptide" evidence="2">
    <location>
        <begin position="1"/>
        <end position="25"/>
    </location>
</feature>